<reference evidence="1 2" key="1">
    <citation type="journal article" date="2016" name="Mol. Biol. Evol.">
        <title>Comparative Genomics of Early-Diverging Mushroom-Forming Fungi Provides Insights into the Origins of Lignocellulose Decay Capabilities.</title>
        <authorList>
            <person name="Nagy L.G."/>
            <person name="Riley R."/>
            <person name="Tritt A."/>
            <person name="Adam C."/>
            <person name="Daum C."/>
            <person name="Floudas D."/>
            <person name="Sun H."/>
            <person name="Yadav J.S."/>
            <person name="Pangilinan J."/>
            <person name="Larsson K.H."/>
            <person name="Matsuura K."/>
            <person name="Barry K."/>
            <person name="Labutti K."/>
            <person name="Kuo R."/>
            <person name="Ohm R.A."/>
            <person name="Bhattacharya S.S."/>
            <person name="Shirouzu T."/>
            <person name="Yoshinaga Y."/>
            <person name="Martin F.M."/>
            <person name="Grigoriev I.V."/>
            <person name="Hibbett D.S."/>
        </authorList>
    </citation>
    <scope>NUCLEOTIDE SEQUENCE [LARGE SCALE GENOMIC DNA]</scope>
    <source>
        <strain evidence="1 2">TUFC12733</strain>
    </source>
</reference>
<dbReference type="EMBL" id="KV417267">
    <property type="protein sequence ID" value="KZP01134.1"/>
    <property type="molecule type" value="Genomic_DNA"/>
</dbReference>
<keyword evidence="2" id="KW-1185">Reference proteome</keyword>
<name>A0A167RPG9_CALVF</name>
<proteinExistence type="predicted"/>
<gene>
    <name evidence="1" type="ORF">CALVIDRAFT_124027</name>
</gene>
<sequence length="170" mass="18553">MPHLLRSCTAERPAEGRRTGNIRRACPEKAINSGNGFDGLMGNALRGPPCKPSSHPYRLPLSDSIWNLPVGRPVCACGRRDHCAAEFSSHLPASCSSRERGAGGHVAGCFHSGRDPRTRTGTRWSCWDPYGRKASSSRERGYAAASPFFVPPELKCRPCDWPGRCFPQSS</sequence>
<evidence type="ECO:0000313" key="2">
    <source>
        <dbReference type="Proteomes" id="UP000076738"/>
    </source>
</evidence>
<protein>
    <submittedName>
        <fullName evidence="1">Uncharacterized protein</fullName>
    </submittedName>
</protein>
<evidence type="ECO:0000313" key="1">
    <source>
        <dbReference type="EMBL" id="KZP01134.1"/>
    </source>
</evidence>
<dbReference type="Proteomes" id="UP000076738">
    <property type="component" value="Unassembled WGS sequence"/>
</dbReference>
<dbReference type="AlphaFoldDB" id="A0A167RPG9"/>
<accession>A0A167RPG9</accession>
<organism evidence="1 2">
    <name type="scientific">Calocera viscosa (strain TUFC12733)</name>
    <dbReference type="NCBI Taxonomy" id="1330018"/>
    <lineage>
        <taxon>Eukaryota</taxon>
        <taxon>Fungi</taxon>
        <taxon>Dikarya</taxon>
        <taxon>Basidiomycota</taxon>
        <taxon>Agaricomycotina</taxon>
        <taxon>Dacrymycetes</taxon>
        <taxon>Dacrymycetales</taxon>
        <taxon>Dacrymycetaceae</taxon>
        <taxon>Calocera</taxon>
    </lineage>
</organism>